<proteinExistence type="predicted"/>
<sequence>MLSCHPLRSQSSPVRHPNDDRAMIHPLSRIVFQSREKWRCFRRSDAAPRPTPGWTTKAPEPLIGHHSRRDCGYRASSTRSRDLRCRPAAAAGLHPVPLASLPSAGLDEIRSRADGETPDGARPQGGSFCSSHSS</sequence>
<reference evidence="2" key="1">
    <citation type="submission" date="2022-12" db="EMBL/GenBank/DDBJ databases">
        <authorList>
            <person name="Petersen C."/>
        </authorList>
    </citation>
    <scope>NUCLEOTIDE SEQUENCE</scope>
    <source>
        <strain evidence="2">IBT 30728</strain>
    </source>
</reference>
<dbReference type="EMBL" id="JAPWDQ010000011">
    <property type="protein sequence ID" value="KAJ5475700.1"/>
    <property type="molecule type" value="Genomic_DNA"/>
</dbReference>
<evidence type="ECO:0000313" key="3">
    <source>
        <dbReference type="Proteomes" id="UP001148312"/>
    </source>
</evidence>
<name>A0A9W9WUF8_9EURO</name>
<feature type="region of interest" description="Disordered" evidence="1">
    <location>
        <begin position="1"/>
        <end position="20"/>
    </location>
</feature>
<protein>
    <submittedName>
        <fullName evidence="2">Uncharacterized protein</fullName>
    </submittedName>
</protein>
<feature type="region of interest" description="Disordered" evidence="1">
    <location>
        <begin position="42"/>
        <end position="82"/>
    </location>
</feature>
<organism evidence="2 3">
    <name type="scientific">Penicillium diatomitis</name>
    <dbReference type="NCBI Taxonomy" id="2819901"/>
    <lineage>
        <taxon>Eukaryota</taxon>
        <taxon>Fungi</taxon>
        <taxon>Dikarya</taxon>
        <taxon>Ascomycota</taxon>
        <taxon>Pezizomycotina</taxon>
        <taxon>Eurotiomycetes</taxon>
        <taxon>Eurotiomycetidae</taxon>
        <taxon>Eurotiales</taxon>
        <taxon>Aspergillaceae</taxon>
        <taxon>Penicillium</taxon>
    </lineage>
</organism>
<feature type="region of interest" description="Disordered" evidence="1">
    <location>
        <begin position="94"/>
        <end position="134"/>
    </location>
</feature>
<reference evidence="2" key="2">
    <citation type="journal article" date="2023" name="IMA Fungus">
        <title>Comparative genomic study of the Penicillium genus elucidates a diverse pangenome and 15 lateral gene transfer events.</title>
        <authorList>
            <person name="Petersen C."/>
            <person name="Sorensen T."/>
            <person name="Nielsen M.R."/>
            <person name="Sondergaard T.E."/>
            <person name="Sorensen J.L."/>
            <person name="Fitzpatrick D.A."/>
            <person name="Frisvad J.C."/>
            <person name="Nielsen K.L."/>
        </authorList>
    </citation>
    <scope>NUCLEOTIDE SEQUENCE</scope>
    <source>
        <strain evidence="2">IBT 30728</strain>
    </source>
</reference>
<gene>
    <name evidence="2" type="ORF">N7539_007987</name>
</gene>
<evidence type="ECO:0000313" key="2">
    <source>
        <dbReference type="EMBL" id="KAJ5475700.1"/>
    </source>
</evidence>
<dbReference type="AlphaFoldDB" id="A0A9W9WUF8"/>
<dbReference type="GeneID" id="81627837"/>
<comment type="caution">
    <text evidence="2">The sequence shown here is derived from an EMBL/GenBank/DDBJ whole genome shotgun (WGS) entry which is preliminary data.</text>
</comment>
<accession>A0A9W9WUF8</accession>
<evidence type="ECO:0000256" key="1">
    <source>
        <dbReference type="SAM" id="MobiDB-lite"/>
    </source>
</evidence>
<keyword evidence="3" id="KW-1185">Reference proteome</keyword>
<dbReference type="Proteomes" id="UP001148312">
    <property type="component" value="Unassembled WGS sequence"/>
</dbReference>
<dbReference type="RefSeq" id="XP_056787453.1">
    <property type="nucleotide sequence ID" value="XM_056937588.1"/>
</dbReference>